<name>A0ABU2LF92_9ACTN</name>
<keyword evidence="1" id="KW-0812">Transmembrane</keyword>
<sequence>MIDFLSGTVGALVDPGALAVAVFAWLLASFTQRRNRTRADAAAQRADLEARADVLILAVTEAQAAAITLRLQWDGPRERFRLITQAASAAAGGYARARLTAAREGLCVLAGAAEFVRAAARNDRDAKTALIGIALPAAIARVAAAALPLTRNADPAVAATAQRVLEAVPSAAQKGEELTEALHQFEQAVRAALTARTARWRRLPGIRKLTGETRP</sequence>
<keyword evidence="1" id="KW-0472">Membrane</keyword>
<keyword evidence="3" id="KW-1185">Reference proteome</keyword>
<protein>
    <submittedName>
        <fullName evidence="2">Uncharacterized protein</fullName>
    </submittedName>
</protein>
<comment type="caution">
    <text evidence="2">The sequence shown here is derived from an EMBL/GenBank/DDBJ whole genome shotgun (WGS) entry which is preliminary data.</text>
</comment>
<reference evidence="3" key="1">
    <citation type="submission" date="2023-07" db="EMBL/GenBank/DDBJ databases">
        <title>30 novel species of actinomycetes from the DSMZ collection.</title>
        <authorList>
            <person name="Nouioui I."/>
        </authorList>
    </citation>
    <scope>NUCLEOTIDE SEQUENCE [LARGE SCALE GENOMIC DNA]</scope>
    <source>
        <strain evidence="3">DSM 44917</strain>
    </source>
</reference>
<proteinExistence type="predicted"/>
<dbReference type="Proteomes" id="UP001183388">
    <property type="component" value="Unassembled WGS sequence"/>
</dbReference>
<accession>A0ABU2LF92</accession>
<evidence type="ECO:0000313" key="3">
    <source>
        <dbReference type="Proteomes" id="UP001183388"/>
    </source>
</evidence>
<feature type="transmembrane region" description="Helical" evidence="1">
    <location>
        <begin position="6"/>
        <end position="28"/>
    </location>
</feature>
<evidence type="ECO:0000313" key="2">
    <source>
        <dbReference type="EMBL" id="MDT0310264.1"/>
    </source>
</evidence>
<gene>
    <name evidence="2" type="ORF">RM780_25405</name>
</gene>
<dbReference type="RefSeq" id="WP_311633235.1">
    <property type="nucleotide sequence ID" value="NZ_JAVREN010000062.1"/>
</dbReference>
<dbReference type="EMBL" id="JAVREN010000062">
    <property type="protein sequence ID" value="MDT0310264.1"/>
    <property type="molecule type" value="Genomic_DNA"/>
</dbReference>
<keyword evidence="1" id="KW-1133">Transmembrane helix</keyword>
<organism evidence="2 3">
    <name type="scientific">Streptomyces boetiae</name>
    <dbReference type="NCBI Taxonomy" id="3075541"/>
    <lineage>
        <taxon>Bacteria</taxon>
        <taxon>Bacillati</taxon>
        <taxon>Actinomycetota</taxon>
        <taxon>Actinomycetes</taxon>
        <taxon>Kitasatosporales</taxon>
        <taxon>Streptomycetaceae</taxon>
        <taxon>Streptomyces</taxon>
    </lineage>
</organism>
<evidence type="ECO:0000256" key="1">
    <source>
        <dbReference type="SAM" id="Phobius"/>
    </source>
</evidence>